<feature type="modified residue" description="Phosphohistidine" evidence="2">
    <location>
        <position position="180"/>
    </location>
</feature>
<dbReference type="AlphaFoldDB" id="A9IDF4"/>
<keyword evidence="2" id="KW-0597">Phosphoprotein</keyword>
<dbReference type="KEGG" id="bpt:Bpet4470"/>
<evidence type="ECO:0000256" key="2">
    <source>
        <dbReference type="PROSITE-ProRule" id="PRU00110"/>
    </source>
</evidence>
<dbReference type="eggNOG" id="COG2198">
    <property type="taxonomic scope" value="Bacteria"/>
</dbReference>
<keyword evidence="5" id="KW-1185">Reference proteome</keyword>
<organism evidence="4 5">
    <name type="scientific">Bordetella petrii (strain ATCC BAA-461 / DSM 12804 / CCUG 43448 / CIP 107267 / Se-1111R)</name>
    <dbReference type="NCBI Taxonomy" id="340100"/>
    <lineage>
        <taxon>Bacteria</taxon>
        <taxon>Pseudomonadati</taxon>
        <taxon>Pseudomonadota</taxon>
        <taxon>Betaproteobacteria</taxon>
        <taxon>Burkholderiales</taxon>
        <taxon>Alcaligenaceae</taxon>
        <taxon>Bordetella</taxon>
    </lineage>
</organism>
<dbReference type="EMBL" id="AM902716">
    <property type="protein sequence ID" value="CAP44821.1"/>
    <property type="molecule type" value="Genomic_DNA"/>
</dbReference>
<dbReference type="GO" id="GO:0004672">
    <property type="term" value="F:protein kinase activity"/>
    <property type="evidence" value="ECO:0007669"/>
    <property type="project" value="UniProtKB-ARBA"/>
</dbReference>
<feature type="domain" description="HPt" evidence="3">
    <location>
        <begin position="141"/>
        <end position="234"/>
    </location>
</feature>
<dbReference type="Gene3D" id="1.20.120.160">
    <property type="entry name" value="HPT domain"/>
    <property type="match status" value="1"/>
</dbReference>
<dbReference type="PROSITE" id="PS50894">
    <property type="entry name" value="HPT"/>
    <property type="match status" value="1"/>
</dbReference>
<dbReference type="GO" id="GO:0000160">
    <property type="term" value="P:phosphorelay signal transduction system"/>
    <property type="evidence" value="ECO:0007669"/>
    <property type="project" value="UniProtKB-KW"/>
</dbReference>
<sequence length="236" mass="24272">MCLPAYTLTAMHHALILSTHHDRAAGRGPADILRGFGMAVREAAWPAAAPFADVDHAVVIIELSVGEAAPDADQLSRAGLAGAIVLTCGAAPAGAPSVRRHLSDPADEGAMAVALTGAGYAAPIPDKAALAQQLGALVDDDPSVVTELVASLLDTNQSDLRDFRQACAARRWPDARACAHRIKGTAHLVGAPALVALSQRIELLAQHEQGDTVAALASLYVPAVQRLSQTLAALVG</sequence>
<reference evidence="4 5" key="1">
    <citation type="journal article" date="2008" name="BMC Genomics">
        <title>The missing link: Bordetella petrii is endowed with both the metabolic versatility of environmental bacteria and virulence traits of pathogenic Bordetellae.</title>
        <authorList>
            <person name="Gross R."/>
            <person name="Guzman C.A."/>
            <person name="Sebaihia M."/>
            <person name="Martins Dos Santos V.A."/>
            <person name="Pieper D.H."/>
            <person name="Koebnik R."/>
            <person name="Lechner M."/>
            <person name="Bartels D."/>
            <person name="Buhrmester J."/>
            <person name="Choudhuri J.V."/>
            <person name="Ebensen T."/>
            <person name="Gaigalat L."/>
            <person name="Herrmann S."/>
            <person name="Khachane A.N."/>
            <person name="Larisch C."/>
            <person name="Link S."/>
            <person name="Linke B."/>
            <person name="Meyer F."/>
            <person name="Mormann S."/>
            <person name="Nakunst D."/>
            <person name="Rueckert C."/>
            <person name="Schneiker-Bekel S."/>
            <person name="Schulze K."/>
            <person name="Vorhoelter F.J."/>
            <person name="Yevsa T."/>
            <person name="Engle J.T."/>
            <person name="Goldman W.E."/>
            <person name="Puehler A."/>
            <person name="Goebel U.B."/>
            <person name="Goesmann A."/>
            <person name="Bloecker H."/>
            <person name="Kaiser O."/>
            <person name="Martinez-Arias R."/>
        </authorList>
    </citation>
    <scope>NUCLEOTIDE SEQUENCE [LARGE SCALE GENOMIC DNA]</scope>
    <source>
        <strain evidence="5">ATCC BAA-461 / DSM 12804 / CCUG 43448 / CIP 107267 / Se-1111R</strain>
    </source>
</reference>
<gene>
    <name evidence="4" type="ordered locus">Bpet4470</name>
</gene>
<accession>A9IDF4</accession>
<protein>
    <submittedName>
        <fullName evidence="4">Virulence sensor protein</fullName>
        <ecNumber evidence="4">2.7.3.-</ecNumber>
    </submittedName>
</protein>
<dbReference type="Proteomes" id="UP000001225">
    <property type="component" value="Chromosome"/>
</dbReference>
<dbReference type="Pfam" id="PF01627">
    <property type="entry name" value="Hpt"/>
    <property type="match status" value="1"/>
</dbReference>
<dbReference type="EC" id="2.7.3.-" evidence="4"/>
<keyword evidence="4" id="KW-0808">Transferase</keyword>
<dbReference type="InterPro" id="IPR008207">
    <property type="entry name" value="Sig_transdc_His_kin_Hpt_dom"/>
</dbReference>
<name>A9IDF4_BORPD</name>
<evidence type="ECO:0000256" key="1">
    <source>
        <dbReference type="ARBA" id="ARBA00023012"/>
    </source>
</evidence>
<evidence type="ECO:0000259" key="3">
    <source>
        <dbReference type="PROSITE" id="PS50894"/>
    </source>
</evidence>
<evidence type="ECO:0000313" key="4">
    <source>
        <dbReference type="EMBL" id="CAP44821.1"/>
    </source>
</evidence>
<dbReference type="InterPro" id="IPR036641">
    <property type="entry name" value="HPT_dom_sf"/>
</dbReference>
<dbReference type="STRING" id="94624.Bpet4470"/>
<dbReference type="SUPFAM" id="SSF47226">
    <property type="entry name" value="Histidine-containing phosphotransfer domain, HPT domain"/>
    <property type="match status" value="1"/>
</dbReference>
<keyword evidence="1" id="KW-0902">Two-component regulatory system</keyword>
<proteinExistence type="predicted"/>
<evidence type="ECO:0000313" key="5">
    <source>
        <dbReference type="Proteomes" id="UP000001225"/>
    </source>
</evidence>